<dbReference type="Pfam" id="PF17752">
    <property type="entry name" value="BLF1"/>
    <property type="match status" value="1"/>
</dbReference>
<evidence type="ECO:0000313" key="1">
    <source>
        <dbReference type="EMBL" id="EET07456.1"/>
    </source>
</evidence>
<dbReference type="EMBL" id="CM000832">
    <property type="protein sequence ID" value="EET07456.1"/>
    <property type="molecule type" value="Genomic_DNA"/>
</dbReference>
<dbReference type="CDD" id="cd12812">
    <property type="entry name" value="BPSL1549"/>
    <property type="match status" value="1"/>
</dbReference>
<protein>
    <submittedName>
        <fullName evidence="1">Uncharacterized protein</fullName>
    </submittedName>
</protein>
<proteinExistence type="predicted"/>
<dbReference type="AlphaFoldDB" id="A0A0E1W597"/>
<accession>A0A0E1W597</accession>
<gene>
    <name evidence="1" type="ORF">BURPS1710A_2683</name>
</gene>
<dbReference type="HOGENOM" id="CLU_113212_0_0_4"/>
<dbReference type="RefSeq" id="WP_004527143.1">
    <property type="nucleotide sequence ID" value="NZ_CM000832.1"/>
</dbReference>
<organism evidence="1">
    <name type="scientific">Burkholderia pseudomallei 1710a</name>
    <dbReference type="NCBI Taxonomy" id="320371"/>
    <lineage>
        <taxon>Bacteria</taxon>
        <taxon>Pseudomonadati</taxon>
        <taxon>Pseudomonadota</taxon>
        <taxon>Betaproteobacteria</taxon>
        <taxon>Burkholderiales</taxon>
        <taxon>Burkholderiaceae</taxon>
        <taxon>Burkholderia</taxon>
        <taxon>pseudomallei group</taxon>
    </lineage>
</organism>
<name>A0A0E1W597_BURPE</name>
<dbReference type="Proteomes" id="UP000001812">
    <property type="component" value="Chromosome I"/>
</dbReference>
<sequence>MPNSLEAQIRQAMKTGSTLTIEFDQALNQKSPGTLNVFLHPANGGVRIDLDSGNQGEPAKILWLPWKQGELQTLQPGSISTVDMLFFTYYLSGCKVFAGDGGPIWHIDAPVEANQFWRRMSSDEWMEDWEVGTDRQVAYLHRAGQSDSLWNLSAYLEGAAPSTYGRDNLGQAVVGGIVTGRQQMSLYQYATTSSGSSAWSPLTYTLQQRKQ</sequence>
<reference evidence="1" key="1">
    <citation type="submission" date="2009-05" db="EMBL/GenBank/DDBJ databases">
        <authorList>
            <person name="Harkins D.M."/>
            <person name="DeShazer D."/>
            <person name="Woods D.E."/>
            <person name="Brinkac L.M."/>
            <person name="Brown K.A."/>
            <person name="Hung G.C."/>
            <person name="Tuanyok A."/>
            <person name="Zhang B."/>
            <person name="Nierman W.C."/>
        </authorList>
    </citation>
    <scope>NUCLEOTIDE SEQUENCE [LARGE SCALE GENOMIC DNA]</scope>
    <source>
        <strain evidence="1">1710a</strain>
    </source>
</reference>
<dbReference type="InterPro" id="IPR033808">
    <property type="entry name" value="BPSL1549"/>
</dbReference>